<feature type="transmembrane region" description="Helical" evidence="2">
    <location>
        <begin position="115"/>
        <end position="135"/>
    </location>
</feature>
<dbReference type="HOGENOM" id="CLU_816914_0_0_1"/>
<feature type="transmembrane region" description="Helical" evidence="2">
    <location>
        <begin position="189"/>
        <end position="209"/>
    </location>
</feature>
<dbReference type="OrthoDB" id="5866239at2759"/>
<evidence type="ECO:0000313" key="4">
    <source>
        <dbReference type="Proteomes" id="UP000008068"/>
    </source>
</evidence>
<dbReference type="AlphaFoldDB" id="G0N808"/>
<evidence type="ECO:0000256" key="1">
    <source>
        <dbReference type="SAM" id="MobiDB-lite"/>
    </source>
</evidence>
<proteinExistence type="predicted"/>
<feature type="transmembrane region" description="Helical" evidence="2">
    <location>
        <begin position="46"/>
        <end position="66"/>
    </location>
</feature>
<feature type="transmembrane region" description="Helical" evidence="2">
    <location>
        <begin position="12"/>
        <end position="40"/>
    </location>
</feature>
<keyword evidence="2" id="KW-1133">Transmembrane helix</keyword>
<dbReference type="eggNOG" id="ENOG502TD6T">
    <property type="taxonomic scope" value="Eukaryota"/>
</dbReference>
<feature type="region of interest" description="Disordered" evidence="1">
    <location>
        <begin position="317"/>
        <end position="340"/>
    </location>
</feature>
<keyword evidence="2" id="KW-0812">Transmembrane</keyword>
<dbReference type="EMBL" id="GL379849">
    <property type="protein sequence ID" value="EGT55054.1"/>
    <property type="molecule type" value="Genomic_DNA"/>
</dbReference>
<name>G0N808_CAEBE</name>
<accession>G0N808</accession>
<gene>
    <name evidence="3" type="ORF">CAEBREN_15427</name>
</gene>
<evidence type="ECO:0000256" key="2">
    <source>
        <dbReference type="SAM" id="Phobius"/>
    </source>
</evidence>
<dbReference type="Proteomes" id="UP000008068">
    <property type="component" value="Unassembled WGS sequence"/>
</dbReference>
<evidence type="ECO:0000313" key="3">
    <source>
        <dbReference type="EMBL" id="EGT55054.1"/>
    </source>
</evidence>
<sequence length="340" mass="39642">MPPKIDDIHFSCYTTLYLFVYIQCVITYFTGNLCSIIFFQFKIDDWILLGAILLASLVSYGVVYLVKTLVTWIHRKWNISQFEQCRNEVLIGLAGVTICGIVPRILVYFVEHEDFNVFFLLNFFIITAILFGFFFVNQHNEDYQMTYELHDKTSWILIVAHSLLLCILIATSTLEMDLKTLKNWERTTVIILCHVSFYVMCASSTIEIWKVIRGDLKVRDEKEKPEYFGMYGLWERLKKIKFTVEKPKVVQKSDTWPDVNVNHGNIAIFKNSENGLDDNDNDENNGTITVMTRWTSPTLEAIPASPIPEMTREEEIFEKTKESENSTTEPTERTVKWLDE</sequence>
<dbReference type="OMA" id="LHDKTSW"/>
<dbReference type="InParanoid" id="G0N808"/>
<feature type="transmembrane region" description="Helical" evidence="2">
    <location>
        <begin position="87"/>
        <end position="109"/>
    </location>
</feature>
<organism evidence="4">
    <name type="scientific">Caenorhabditis brenneri</name>
    <name type="common">Nematode worm</name>
    <dbReference type="NCBI Taxonomy" id="135651"/>
    <lineage>
        <taxon>Eukaryota</taxon>
        <taxon>Metazoa</taxon>
        <taxon>Ecdysozoa</taxon>
        <taxon>Nematoda</taxon>
        <taxon>Chromadorea</taxon>
        <taxon>Rhabditida</taxon>
        <taxon>Rhabditina</taxon>
        <taxon>Rhabditomorpha</taxon>
        <taxon>Rhabditoidea</taxon>
        <taxon>Rhabditidae</taxon>
        <taxon>Peloderinae</taxon>
        <taxon>Caenorhabditis</taxon>
    </lineage>
</organism>
<reference evidence="4" key="1">
    <citation type="submission" date="2011-07" db="EMBL/GenBank/DDBJ databases">
        <authorList>
            <consortium name="Caenorhabditis brenneri Sequencing and Analysis Consortium"/>
            <person name="Wilson R.K."/>
        </authorList>
    </citation>
    <scope>NUCLEOTIDE SEQUENCE [LARGE SCALE GENOMIC DNA]</scope>
    <source>
        <strain evidence="4">PB2801</strain>
    </source>
</reference>
<keyword evidence="2" id="KW-0472">Membrane</keyword>
<feature type="transmembrane region" description="Helical" evidence="2">
    <location>
        <begin position="155"/>
        <end position="174"/>
    </location>
</feature>
<protein>
    <submittedName>
        <fullName evidence="3">Uncharacterized protein</fullName>
    </submittedName>
</protein>
<keyword evidence="4" id="KW-1185">Reference proteome</keyword>